<dbReference type="EMBL" id="JABFTP020000103">
    <property type="protein sequence ID" value="KAL3277971.1"/>
    <property type="molecule type" value="Genomic_DNA"/>
</dbReference>
<evidence type="ECO:0000313" key="2">
    <source>
        <dbReference type="EMBL" id="KAL3277971.1"/>
    </source>
</evidence>
<gene>
    <name evidence="2" type="ORF">HHI36_013311</name>
</gene>
<dbReference type="AlphaFoldDB" id="A0ABD2NGS2"/>
<keyword evidence="3" id="KW-1185">Reference proteome</keyword>
<organism evidence="2 3">
    <name type="scientific">Cryptolaemus montrouzieri</name>
    <dbReference type="NCBI Taxonomy" id="559131"/>
    <lineage>
        <taxon>Eukaryota</taxon>
        <taxon>Metazoa</taxon>
        <taxon>Ecdysozoa</taxon>
        <taxon>Arthropoda</taxon>
        <taxon>Hexapoda</taxon>
        <taxon>Insecta</taxon>
        <taxon>Pterygota</taxon>
        <taxon>Neoptera</taxon>
        <taxon>Endopterygota</taxon>
        <taxon>Coleoptera</taxon>
        <taxon>Polyphaga</taxon>
        <taxon>Cucujiformia</taxon>
        <taxon>Coccinelloidea</taxon>
        <taxon>Coccinellidae</taxon>
        <taxon>Scymninae</taxon>
        <taxon>Scymnini</taxon>
        <taxon>Cryptolaemus</taxon>
    </lineage>
</organism>
<feature type="chain" id="PRO_5044818444" description="Protein quiver" evidence="1">
    <location>
        <begin position="22"/>
        <end position="124"/>
    </location>
</feature>
<dbReference type="Proteomes" id="UP001516400">
    <property type="component" value="Unassembled WGS sequence"/>
</dbReference>
<proteinExistence type="predicted"/>
<name>A0ABD2NGS2_9CUCU</name>
<keyword evidence="1" id="KW-0732">Signal</keyword>
<evidence type="ECO:0008006" key="4">
    <source>
        <dbReference type="Google" id="ProtNLM"/>
    </source>
</evidence>
<evidence type="ECO:0000313" key="3">
    <source>
        <dbReference type="Proteomes" id="UP001516400"/>
    </source>
</evidence>
<reference evidence="2 3" key="1">
    <citation type="journal article" date="2021" name="BMC Biol.">
        <title>Horizontally acquired antibacterial genes associated with adaptive radiation of ladybird beetles.</title>
        <authorList>
            <person name="Li H.S."/>
            <person name="Tang X.F."/>
            <person name="Huang Y.H."/>
            <person name="Xu Z.Y."/>
            <person name="Chen M.L."/>
            <person name="Du X.Y."/>
            <person name="Qiu B.Y."/>
            <person name="Chen P.T."/>
            <person name="Zhang W."/>
            <person name="Slipinski A."/>
            <person name="Escalona H.E."/>
            <person name="Waterhouse R.M."/>
            <person name="Zwick A."/>
            <person name="Pang H."/>
        </authorList>
    </citation>
    <scope>NUCLEOTIDE SEQUENCE [LARGE SCALE GENOMIC DNA]</scope>
    <source>
        <strain evidence="2">SYSU2018</strain>
    </source>
</reference>
<feature type="signal peptide" evidence="1">
    <location>
        <begin position="1"/>
        <end position="21"/>
    </location>
</feature>
<accession>A0ABD2NGS2</accession>
<protein>
    <recommendedName>
        <fullName evidence="4">Protein quiver</fullName>
    </recommendedName>
</protein>
<sequence>MQNKTFLLFLIIASAFYLGHCLKCYKCDSTSLTEFDDDCAFGRVMEKEYCPSRQGYVCAEYKYKFSVLNTTTYATSRSCEKIVKGNMCEAERLEAKKFFYGIVKLSSCYICNKDLCNGVIRKRY</sequence>
<evidence type="ECO:0000256" key="1">
    <source>
        <dbReference type="SAM" id="SignalP"/>
    </source>
</evidence>
<comment type="caution">
    <text evidence="2">The sequence shown here is derived from an EMBL/GenBank/DDBJ whole genome shotgun (WGS) entry which is preliminary data.</text>
</comment>